<evidence type="ECO:0000313" key="3">
    <source>
        <dbReference type="EMBL" id="MDN3617986.1"/>
    </source>
</evidence>
<reference evidence="3 5" key="1">
    <citation type="journal article" date="2014" name="Int. J. Syst. Evol. Microbiol.">
        <title>Complete genome sequence of Corynebacterium casei LMG S-19264T (=DSM 44701T), isolated from a smear-ripened cheese.</title>
        <authorList>
            <consortium name="US DOE Joint Genome Institute (JGI-PGF)"/>
            <person name="Walter F."/>
            <person name="Albersmeier A."/>
            <person name="Kalinowski J."/>
            <person name="Ruckert C."/>
        </authorList>
    </citation>
    <scope>NUCLEOTIDE SEQUENCE [LARGE SCALE GENOMIC DNA]</scope>
    <source>
        <strain evidence="3 5">CECT 8670</strain>
    </source>
</reference>
<protein>
    <submittedName>
        <fullName evidence="3">Uncharacterized protein</fullName>
    </submittedName>
</protein>
<proteinExistence type="predicted"/>
<dbReference type="Proteomes" id="UP001228636">
    <property type="component" value="Unassembled WGS sequence"/>
</dbReference>
<organism evidence="3 5">
    <name type="scientific">Polaribacter sejongensis</name>
    <dbReference type="NCBI Taxonomy" id="985043"/>
    <lineage>
        <taxon>Bacteria</taxon>
        <taxon>Pseudomonadati</taxon>
        <taxon>Bacteroidota</taxon>
        <taxon>Flavobacteriia</taxon>
        <taxon>Flavobacteriales</taxon>
        <taxon>Flavobacteriaceae</taxon>
    </lineage>
</organism>
<keyword evidence="4" id="KW-1185">Reference proteome</keyword>
<reference evidence="2 4" key="2">
    <citation type="submission" date="2017-02" db="EMBL/GenBank/DDBJ databases">
        <title>Trade-off between light-utilization and light-protection in marine flavobacteria.</title>
        <authorList>
            <person name="Kumagai Y."/>
            <person name="Yoshizawa S."/>
            <person name="Kogure K."/>
            <person name="Iwasaki W."/>
        </authorList>
    </citation>
    <scope>NUCLEOTIDE SEQUENCE [LARGE SCALE GENOMIC DNA]</scope>
    <source>
        <strain evidence="2 4">KCTC 23670</strain>
    </source>
</reference>
<evidence type="ECO:0000256" key="1">
    <source>
        <dbReference type="SAM" id="MobiDB-lite"/>
    </source>
</evidence>
<accession>A0AAJ1QUD5</accession>
<sequence length="192" mass="22380">MKKILFIAILFLTFNIAAQRSRGGGGGRQQSQNPELNQTKEVKKLSAKEIAGIFYYDVDEVIKKVKIKDDDKKYSVTKALRNYNFKVKEILFLNAEKFTDLDLLMNTMSNERDSESNKNIREKVREVTRPIKENVNEHEKELNEILRGVLSEKQDKKWLKYQKSIIESLQPKKAENNNQNSRPSRGSGMRRQ</sequence>
<dbReference type="RefSeq" id="WP_208889785.1">
    <property type="nucleotide sequence ID" value="NZ_CP019336.1"/>
</dbReference>
<gene>
    <name evidence="2" type="ORF">BTO15_17580</name>
    <name evidence="3" type="ORF">QWY81_00795</name>
</gene>
<dbReference type="EMBL" id="CP019336">
    <property type="protein sequence ID" value="AUC23796.1"/>
    <property type="molecule type" value="Genomic_DNA"/>
</dbReference>
<name>A0AAJ1QUD5_9FLAO</name>
<evidence type="ECO:0000313" key="5">
    <source>
        <dbReference type="Proteomes" id="UP001228636"/>
    </source>
</evidence>
<evidence type="ECO:0000313" key="2">
    <source>
        <dbReference type="EMBL" id="AUC23796.1"/>
    </source>
</evidence>
<feature type="region of interest" description="Disordered" evidence="1">
    <location>
        <begin position="169"/>
        <end position="192"/>
    </location>
</feature>
<dbReference type="EMBL" id="JAUFQH010000002">
    <property type="protein sequence ID" value="MDN3617986.1"/>
    <property type="molecule type" value="Genomic_DNA"/>
</dbReference>
<dbReference type="Proteomes" id="UP000232721">
    <property type="component" value="Chromosome"/>
</dbReference>
<dbReference type="AlphaFoldDB" id="A0AAJ1QUD5"/>
<reference evidence="3" key="3">
    <citation type="submission" date="2023-06" db="EMBL/GenBank/DDBJ databases">
        <authorList>
            <person name="Lucena T."/>
            <person name="Sun Q."/>
        </authorList>
    </citation>
    <scope>NUCLEOTIDE SEQUENCE</scope>
    <source>
        <strain evidence="3">CECT 8670</strain>
    </source>
</reference>
<evidence type="ECO:0000313" key="4">
    <source>
        <dbReference type="Proteomes" id="UP000232721"/>
    </source>
</evidence>